<comment type="similarity">
    <text evidence="1">Belongs to the Rv1128c/1148c/1588c/1702c/1945/3466 family.</text>
</comment>
<dbReference type="GO" id="GO:0003676">
    <property type="term" value="F:nucleic acid binding"/>
    <property type="evidence" value="ECO:0007669"/>
    <property type="project" value="InterPro"/>
</dbReference>
<dbReference type="EMBL" id="CP031165">
    <property type="protein sequence ID" value="AXV08829.1"/>
    <property type="molecule type" value="Genomic_DNA"/>
</dbReference>
<dbReference type="InterPro" id="IPR003870">
    <property type="entry name" value="DUF222"/>
</dbReference>
<gene>
    <name evidence="4" type="ORF">DVS28_a4162</name>
</gene>
<dbReference type="CDD" id="cd00085">
    <property type="entry name" value="HNHc"/>
    <property type="match status" value="1"/>
</dbReference>
<feature type="region of interest" description="Disordered" evidence="2">
    <location>
        <begin position="1"/>
        <end position="32"/>
    </location>
</feature>
<dbReference type="Pfam" id="PF02720">
    <property type="entry name" value="DUF222"/>
    <property type="match status" value="1"/>
</dbReference>
<evidence type="ECO:0000259" key="3">
    <source>
        <dbReference type="SMART" id="SM00507"/>
    </source>
</evidence>
<dbReference type="GO" id="GO:0004519">
    <property type="term" value="F:endonuclease activity"/>
    <property type="evidence" value="ECO:0007669"/>
    <property type="project" value="InterPro"/>
</dbReference>
<dbReference type="AlphaFoldDB" id="A0A346Y2Y2"/>
<sequence length="431" mass="45975">MEGVVGLPEGVFPDDVHTPGPHPAGPDAIPAGRSGVSAVERLVGLLAETDRIIAETIGLIRHHRHHARGRTATGGLRLDGFLALAAGRTGTDIRRLMRTERTLTRMPAVDAAFAEGQLSWSQTQGIVAATRDLTAAQTTELDDDLAGPLATMPTGADPDAIVATARDWATNILHDTNAERYDPADRAFFRIQPDLLGGAHFSGYDRLESVLTIREAAEAAADRPTIPEAVRADADGQAVPAELQPTTTRQAQLAEGLRRAAATYLAGTSPDATVPRPARPSVSVVIDTTAPHGPIGRLLARWHGGPIPLTRLTTQRILCDPALSTVVVDDTRPGAISDHTGPITSRHYRTLRAVDRGCRMPGCSAPAQHTDAHHLVPRELGGPTCTDNLALFCRSCHTTIHDHDIHAVMDRHTRAVTITLTDGRTFTSTPT</sequence>
<evidence type="ECO:0000256" key="1">
    <source>
        <dbReference type="ARBA" id="ARBA00023450"/>
    </source>
</evidence>
<feature type="domain" description="HNH nuclease" evidence="3">
    <location>
        <begin position="347"/>
        <end position="398"/>
    </location>
</feature>
<dbReference type="Gene3D" id="1.10.30.50">
    <property type="match status" value="1"/>
</dbReference>
<accession>A0A346Y2Y2</accession>
<dbReference type="SMART" id="SM00507">
    <property type="entry name" value="HNHc"/>
    <property type="match status" value="1"/>
</dbReference>
<dbReference type="Pfam" id="PF01844">
    <property type="entry name" value="HNH"/>
    <property type="match status" value="1"/>
</dbReference>
<organism evidence="4 5">
    <name type="scientific">Euzebya pacifica</name>
    <dbReference type="NCBI Taxonomy" id="1608957"/>
    <lineage>
        <taxon>Bacteria</taxon>
        <taxon>Bacillati</taxon>
        <taxon>Actinomycetota</taxon>
        <taxon>Nitriliruptoria</taxon>
        <taxon>Euzebyales</taxon>
    </lineage>
</organism>
<dbReference type="KEGG" id="euz:DVS28_a4162"/>
<evidence type="ECO:0000256" key="2">
    <source>
        <dbReference type="SAM" id="MobiDB-lite"/>
    </source>
</evidence>
<evidence type="ECO:0000313" key="5">
    <source>
        <dbReference type="Proteomes" id="UP000264006"/>
    </source>
</evidence>
<protein>
    <recommendedName>
        <fullName evidence="3">HNH nuclease domain-containing protein</fullName>
    </recommendedName>
</protein>
<proteinExistence type="inferred from homology"/>
<dbReference type="Proteomes" id="UP000264006">
    <property type="component" value="Chromosome"/>
</dbReference>
<keyword evidence="5" id="KW-1185">Reference proteome</keyword>
<dbReference type="GO" id="GO:0008270">
    <property type="term" value="F:zinc ion binding"/>
    <property type="evidence" value="ECO:0007669"/>
    <property type="project" value="InterPro"/>
</dbReference>
<reference evidence="4 5" key="1">
    <citation type="submission" date="2018-09" db="EMBL/GenBank/DDBJ databases">
        <title>Complete genome sequence of Euzebya sp. DY32-46 isolated from seawater of Pacific Ocean.</title>
        <authorList>
            <person name="Xu L."/>
            <person name="Wu Y.-H."/>
            <person name="Xu X.-W."/>
        </authorList>
    </citation>
    <scope>NUCLEOTIDE SEQUENCE [LARGE SCALE GENOMIC DNA]</scope>
    <source>
        <strain evidence="4 5">DY32-46</strain>
    </source>
</reference>
<dbReference type="InterPro" id="IPR002711">
    <property type="entry name" value="HNH"/>
</dbReference>
<dbReference type="InterPro" id="IPR003615">
    <property type="entry name" value="HNH_nuc"/>
</dbReference>
<evidence type="ECO:0000313" key="4">
    <source>
        <dbReference type="EMBL" id="AXV08829.1"/>
    </source>
</evidence>
<name>A0A346Y2Y2_9ACTN</name>